<name>A0AAY4A1W9_9TELE</name>
<dbReference type="InterPro" id="IPR013106">
    <property type="entry name" value="Ig_V-set"/>
</dbReference>
<evidence type="ECO:0000256" key="9">
    <source>
        <dbReference type="ARBA" id="ARBA00023180"/>
    </source>
</evidence>
<dbReference type="InterPro" id="IPR036179">
    <property type="entry name" value="Ig-like_dom_sf"/>
</dbReference>
<evidence type="ECO:0000256" key="5">
    <source>
        <dbReference type="ARBA" id="ARBA00022989"/>
    </source>
</evidence>
<keyword evidence="10" id="KW-0393">Immunoglobulin domain</keyword>
<evidence type="ECO:0000256" key="2">
    <source>
        <dbReference type="ARBA" id="ARBA00022475"/>
    </source>
</evidence>
<dbReference type="GO" id="GO:0071222">
    <property type="term" value="P:cellular response to lipopolysaccharide"/>
    <property type="evidence" value="ECO:0007669"/>
    <property type="project" value="TreeGrafter"/>
</dbReference>
<evidence type="ECO:0000256" key="1">
    <source>
        <dbReference type="ARBA" id="ARBA00004251"/>
    </source>
</evidence>
<dbReference type="GO" id="GO:0042130">
    <property type="term" value="P:negative regulation of T cell proliferation"/>
    <property type="evidence" value="ECO:0007669"/>
    <property type="project" value="TreeGrafter"/>
</dbReference>
<dbReference type="GO" id="GO:0006955">
    <property type="term" value="P:immune response"/>
    <property type="evidence" value="ECO:0007669"/>
    <property type="project" value="TreeGrafter"/>
</dbReference>
<dbReference type="InterPro" id="IPR051713">
    <property type="entry name" value="T-cell_Activation_Regulation"/>
</dbReference>
<feature type="transmembrane region" description="Helical" evidence="11">
    <location>
        <begin position="246"/>
        <end position="265"/>
    </location>
</feature>
<keyword evidence="8" id="KW-0675">Receptor</keyword>
<protein>
    <recommendedName>
        <fullName evidence="12">Ig-like domain-containing protein</fullName>
    </recommendedName>
</protein>
<dbReference type="Pfam" id="PF07686">
    <property type="entry name" value="V-set"/>
    <property type="match status" value="1"/>
</dbReference>
<dbReference type="Ensembl" id="ENSDCDT00010001964.1">
    <property type="protein sequence ID" value="ENSDCDP00010001890.1"/>
    <property type="gene ID" value="ENSDCDG00010000945.1"/>
</dbReference>
<keyword evidence="5 11" id="KW-1133">Transmembrane helix</keyword>
<evidence type="ECO:0000259" key="12">
    <source>
        <dbReference type="PROSITE" id="PS50835"/>
    </source>
</evidence>
<organism evidence="13 14">
    <name type="scientific">Denticeps clupeoides</name>
    <name type="common">denticle herring</name>
    <dbReference type="NCBI Taxonomy" id="299321"/>
    <lineage>
        <taxon>Eukaryota</taxon>
        <taxon>Metazoa</taxon>
        <taxon>Chordata</taxon>
        <taxon>Craniata</taxon>
        <taxon>Vertebrata</taxon>
        <taxon>Euteleostomi</taxon>
        <taxon>Actinopterygii</taxon>
        <taxon>Neopterygii</taxon>
        <taxon>Teleostei</taxon>
        <taxon>Clupei</taxon>
        <taxon>Clupeiformes</taxon>
        <taxon>Denticipitoidei</taxon>
        <taxon>Denticipitidae</taxon>
        <taxon>Denticeps</taxon>
    </lineage>
</organism>
<keyword evidence="9" id="KW-0325">Glycoprotein</keyword>
<dbReference type="Gene3D" id="2.60.40.10">
    <property type="entry name" value="Immunoglobulins"/>
    <property type="match status" value="2"/>
</dbReference>
<keyword evidence="4" id="KW-0732">Signal</keyword>
<dbReference type="AlphaFoldDB" id="A0AAY4A1W9"/>
<dbReference type="PANTHER" id="PTHR25466:SF14">
    <property type="entry name" value="BUTYROPHILIN SUBFAMILY 2 MEMBER A2-LIKE-RELATED"/>
    <property type="match status" value="1"/>
</dbReference>
<reference evidence="13 14" key="1">
    <citation type="submission" date="2020-06" db="EMBL/GenBank/DDBJ databases">
        <authorList>
            <consortium name="Wellcome Sanger Institute Data Sharing"/>
        </authorList>
    </citation>
    <scope>NUCLEOTIDE SEQUENCE [LARGE SCALE GENOMIC DNA]</scope>
</reference>
<evidence type="ECO:0000256" key="10">
    <source>
        <dbReference type="ARBA" id="ARBA00023319"/>
    </source>
</evidence>
<evidence type="ECO:0000256" key="8">
    <source>
        <dbReference type="ARBA" id="ARBA00023170"/>
    </source>
</evidence>
<evidence type="ECO:0000256" key="6">
    <source>
        <dbReference type="ARBA" id="ARBA00023136"/>
    </source>
</evidence>
<keyword evidence="7" id="KW-1015">Disulfide bond</keyword>
<feature type="domain" description="Ig-like" evidence="12">
    <location>
        <begin position="143"/>
        <end position="241"/>
    </location>
</feature>
<gene>
    <name evidence="13" type="primary">TPK1</name>
</gene>
<reference evidence="13" key="3">
    <citation type="submission" date="2025-09" db="UniProtKB">
        <authorList>
            <consortium name="Ensembl"/>
        </authorList>
    </citation>
    <scope>IDENTIFICATION</scope>
</reference>
<dbReference type="GO" id="GO:0007166">
    <property type="term" value="P:cell surface receptor signaling pathway"/>
    <property type="evidence" value="ECO:0007669"/>
    <property type="project" value="TreeGrafter"/>
</dbReference>
<keyword evidence="6 11" id="KW-0472">Membrane</keyword>
<dbReference type="Proteomes" id="UP000694580">
    <property type="component" value="Chromosome 6"/>
</dbReference>
<evidence type="ECO:0000256" key="4">
    <source>
        <dbReference type="ARBA" id="ARBA00022729"/>
    </source>
</evidence>
<dbReference type="PROSITE" id="PS50835">
    <property type="entry name" value="IG_LIKE"/>
    <property type="match status" value="2"/>
</dbReference>
<dbReference type="GO" id="GO:0031295">
    <property type="term" value="P:T cell costimulation"/>
    <property type="evidence" value="ECO:0007669"/>
    <property type="project" value="TreeGrafter"/>
</dbReference>
<keyword evidence="14" id="KW-1185">Reference proteome</keyword>
<sequence length="356" mass="38688">MGQLGNSSKVTSSQGQVTLSNGSLLLQHSGLRDRGLYQCRVNSTGEKQGSDIAPIRAVSIELAENKLLCSTRGVYPAPLLQWGTDPPSKLDARLIITSMRANNQGLYDSESSLSLQEQSGPNRYVCTVRSKHGSQTWTASVAEGKPLLIPCVVPKNLENFTLTWMFTRTKGPTVILTYNSLTHQTSGPWDGQVAMDPDQVLLGNVSLRVLSPMNKDNVGHYTCTFSGFQTSYVIQTALTISTTSTGWVIGVVVGLLALVIVGVVIHQKRKGKELKQGASAFRDSGEPPRCLCGEVKVIVKHGTAHSAHNEMPSPLVRKCVFFTPQWGAMKGAQGAERGWFFAQWHLGSLEFVPTTF</sequence>
<dbReference type="SUPFAM" id="SSF48726">
    <property type="entry name" value="Immunoglobulin"/>
    <property type="match status" value="2"/>
</dbReference>
<keyword evidence="3 11" id="KW-0812">Transmembrane</keyword>
<dbReference type="GO" id="GO:0009897">
    <property type="term" value="C:external side of plasma membrane"/>
    <property type="evidence" value="ECO:0007669"/>
    <property type="project" value="TreeGrafter"/>
</dbReference>
<keyword evidence="2" id="KW-1003">Cell membrane</keyword>
<dbReference type="GeneTree" id="ENSGT01120000271968"/>
<evidence type="ECO:0000256" key="3">
    <source>
        <dbReference type="ARBA" id="ARBA00022692"/>
    </source>
</evidence>
<dbReference type="InterPro" id="IPR007110">
    <property type="entry name" value="Ig-like_dom"/>
</dbReference>
<dbReference type="InterPro" id="IPR013783">
    <property type="entry name" value="Ig-like_fold"/>
</dbReference>
<dbReference type="GO" id="GO:0042102">
    <property type="term" value="P:positive regulation of T cell proliferation"/>
    <property type="evidence" value="ECO:0007669"/>
    <property type="project" value="TreeGrafter"/>
</dbReference>
<dbReference type="PANTHER" id="PTHR25466">
    <property type="entry name" value="T-LYMPHOCYTE ACTIVATION ANTIGEN"/>
    <property type="match status" value="1"/>
</dbReference>
<proteinExistence type="predicted"/>
<evidence type="ECO:0000313" key="14">
    <source>
        <dbReference type="Proteomes" id="UP000694580"/>
    </source>
</evidence>
<evidence type="ECO:0000256" key="7">
    <source>
        <dbReference type="ARBA" id="ARBA00023157"/>
    </source>
</evidence>
<comment type="subcellular location">
    <subcellularLocation>
        <location evidence="1">Cell membrane</location>
        <topology evidence="1">Single-pass type I membrane protein</topology>
    </subcellularLocation>
</comment>
<evidence type="ECO:0000313" key="13">
    <source>
        <dbReference type="Ensembl" id="ENSDCDP00010001890.1"/>
    </source>
</evidence>
<feature type="domain" description="Ig-like" evidence="12">
    <location>
        <begin position="67"/>
        <end position="142"/>
    </location>
</feature>
<reference evidence="13" key="2">
    <citation type="submission" date="2025-08" db="UniProtKB">
        <authorList>
            <consortium name="Ensembl"/>
        </authorList>
    </citation>
    <scope>IDENTIFICATION</scope>
</reference>
<accession>A0AAY4A1W9</accession>
<evidence type="ECO:0000256" key="11">
    <source>
        <dbReference type="SAM" id="Phobius"/>
    </source>
</evidence>